<evidence type="ECO:0000313" key="2">
    <source>
        <dbReference type="Proteomes" id="UP001162501"/>
    </source>
</evidence>
<evidence type="ECO:0000313" key="1">
    <source>
        <dbReference type="EMBL" id="CAM9547714.1"/>
    </source>
</evidence>
<reference evidence="1" key="2">
    <citation type="submission" date="2025-03" db="EMBL/GenBank/DDBJ databases">
        <authorList>
            <consortium name="ELIXIR-Norway"/>
            <consortium name="Elixir Norway"/>
        </authorList>
    </citation>
    <scope>NUCLEOTIDE SEQUENCE</scope>
</reference>
<sequence length="129" mass="13184">METCRGGGSPARFPRNQLHLFLAADPIPTPPPDTTQPRPSASLGVSPRAAPPAIGQTRHSAISAYSAALALIGGRRQGAVTVGGAPPSGPLQGSSPNAGDTHAAGRLSRRQAVTLVTAEALHWEGCRRP</sequence>
<reference evidence="1" key="1">
    <citation type="submission" date="2023-05" db="EMBL/GenBank/DDBJ databases">
        <authorList>
            <consortium name="ELIXIR-Norway"/>
        </authorList>
    </citation>
    <scope>NUCLEOTIDE SEQUENCE</scope>
</reference>
<dbReference type="Proteomes" id="UP001162501">
    <property type="component" value="Chromosome 12"/>
</dbReference>
<accession>A0AC59YB58</accession>
<name>A0AC59YB58_RANTA</name>
<protein>
    <submittedName>
        <fullName evidence="1">Uncharacterized protein</fullName>
    </submittedName>
</protein>
<proteinExistence type="predicted"/>
<gene>
    <name evidence="1" type="ORF">MRATA1EN22A_LOCUS4063</name>
</gene>
<organism evidence="1 2">
    <name type="scientific">Rangifer tarandus platyrhynchus</name>
    <name type="common">Svalbard reindeer</name>
    <dbReference type="NCBI Taxonomy" id="3082113"/>
    <lineage>
        <taxon>Eukaryota</taxon>
        <taxon>Metazoa</taxon>
        <taxon>Chordata</taxon>
        <taxon>Craniata</taxon>
        <taxon>Vertebrata</taxon>
        <taxon>Euteleostomi</taxon>
        <taxon>Mammalia</taxon>
        <taxon>Eutheria</taxon>
        <taxon>Laurasiatheria</taxon>
        <taxon>Artiodactyla</taxon>
        <taxon>Ruminantia</taxon>
        <taxon>Pecora</taxon>
        <taxon>Cervidae</taxon>
        <taxon>Odocoileinae</taxon>
        <taxon>Rangifer</taxon>
    </lineage>
</organism>
<dbReference type="EMBL" id="OX596096">
    <property type="protein sequence ID" value="CAM9547714.1"/>
    <property type="molecule type" value="Genomic_DNA"/>
</dbReference>